<dbReference type="AlphaFoldDB" id="A0A8S9A6B8"/>
<reference evidence="2 3" key="1">
    <citation type="submission" date="2017-07" db="EMBL/GenBank/DDBJ databases">
        <title>Genome sequence of the Sordaria macrospora wild type strain R19027.</title>
        <authorList>
            <person name="Nowrousian M."/>
            <person name="Teichert I."/>
            <person name="Kueck U."/>
        </authorList>
    </citation>
    <scope>NUCLEOTIDE SEQUENCE [LARGE SCALE GENOMIC DNA]</scope>
    <source>
        <strain evidence="2 3">R19027</strain>
        <tissue evidence="2">Mycelium</tissue>
    </source>
</reference>
<sequence>MSKKIILSADDDDTSKRTQTTDRRADVTVRYSNIAVAHPLTTTELPPPTINGTLPLESRPSKNPNQAPYTPYPLRYNNNNYYYYYYYRPHTAASGIVVHSVYTALARGLVLVEYHLCRPLSRYLVQLGKSLLSKLAWSRKNKLLSQLHRSMTSKFSSSSDRDSTTTTTGGGQQAAAPSSSSARQSRDEAAASHGGVGRPRPSTATSRDGGFASDERSRDDGVIDYVDEEEEEQDDSRSGSDVEIEDITDAPQSPQPPNYSRPRPPMSPQSQSSNNNSPAPERPAPPPPPKSPKKKTLPGDPAYVSPIGKIGPIGSIPKISSSPSNSEKGGISVSPGSRPQLPAFIGSYLKGKTVDEYGDIIDPQTGTILARAGGDLPSIVGRQVSNSQGDILGDEGELLGYVEDVEIGKKTASPEKPMMSLAEVMSKNKATLMVDHEGNILDAQGNVEKEEREKRQRQKKQKQKVMGKGKGKAREEEQEEDGGIPAPPQYEEADEDKDEDEEEGEGGPEDEEEEEKSQREQQSRPPRRTEEERRANAAAWRKENPGESPSDIFLDVKSTTEGIQLTIRIPTVFGNNGQQLKPNISFS</sequence>
<proteinExistence type="predicted"/>
<feature type="compositionally biased region" description="Basic residues" evidence="1">
    <location>
        <begin position="455"/>
        <end position="471"/>
    </location>
</feature>
<name>A0A8S9A6B8_SORMA</name>
<feature type="compositionally biased region" description="Acidic residues" evidence="1">
    <location>
        <begin position="491"/>
        <end position="515"/>
    </location>
</feature>
<dbReference type="Pfam" id="PF12396">
    <property type="entry name" value="DUF3659"/>
    <property type="match status" value="1"/>
</dbReference>
<comment type="caution">
    <text evidence="2">The sequence shown here is derived from an EMBL/GenBank/DDBJ whole genome shotgun (WGS) entry which is preliminary data.</text>
</comment>
<feature type="compositionally biased region" description="Low complexity" evidence="1">
    <location>
        <begin position="173"/>
        <end position="183"/>
    </location>
</feature>
<gene>
    <name evidence="2" type="ORF">SMACR_01816</name>
</gene>
<feature type="region of interest" description="Disordered" evidence="1">
    <location>
        <begin position="1"/>
        <end position="22"/>
    </location>
</feature>
<feature type="compositionally biased region" description="Low complexity" evidence="1">
    <location>
        <begin position="305"/>
        <end position="332"/>
    </location>
</feature>
<feature type="compositionally biased region" description="Pro residues" evidence="1">
    <location>
        <begin position="280"/>
        <end position="290"/>
    </location>
</feature>
<feature type="compositionally biased region" description="Low complexity" evidence="1">
    <location>
        <begin position="268"/>
        <end position="279"/>
    </location>
</feature>
<organism evidence="2 3">
    <name type="scientific">Sordaria macrospora</name>
    <dbReference type="NCBI Taxonomy" id="5147"/>
    <lineage>
        <taxon>Eukaryota</taxon>
        <taxon>Fungi</taxon>
        <taxon>Dikarya</taxon>
        <taxon>Ascomycota</taxon>
        <taxon>Pezizomycotina</taxon>
        <taxon>Sordariomycetes</taxon>
        <taxon>Sordariomycetidae</taxon>
        <taxon>Sordariales</taxon>
        <taxon>Sordariaceae</taxon>
        <taxon>Sordaria</taxon>
    </lineage>
</organism>
<dbReference type="VEuPathDB" id="FungiDB:SMAC_01816"/>
<feature type="region of interest" description="Disordered" evidence="1">
    <location>
        <begin position="149"/>
        <end position="340"/>
    </location>
</feature>
<evidence type="ECO:0000256" key="1">
    <source>
        <dbReference type="SAM" id="MobiDB-lite"/>
    </source>
</evidence>
<dbReference type="Proteomes" id="UP000433876">
    <property type="component" value="Unassembled WGS sequence"/>
</dbReference>
<feature type="compositionally biased region" description="Basic and acidic residues" evidence="1">
    <location>
        <begin position="516"/>
        <end position="545"/>
    </location>
</feature>
<accession>A0A8S9A6B8</accession>
<feature type="compositionally biased region" description="Pro residues" evidence="1">
    <location>
        <begin position="253"/>
        <end position="267"/>
    </location>
</feature>
<feature type="region of interest" description="Disordered" evidence="1">
    <location>
        <begin position="47"/>
        <end position="71"/>
    </location>
</feature>
<evidence type="ECO:0000313" key="3">
    <source>
        <dbReference type="Proteomes" id="UP000433876"/>
    </source>
</evidence>
<dbReference type="InterPro" id="IPR022124">
    <property type="entry name" value="DUF3659"/>
</dbReference>
<evidence type="ECO:0000313" key="2">
    <source>
        <dbReference type="EMBL" id="KAA8636511.1"/>
    </source>
</evidence>
<dbReference type="EMBL" id="NMPR01000003">
    <property type="protein sequence ID" value="KAA8636511.1"/>
    <property type="molecule type" value="Genomic_DNA"/>
</dbReference>
<feature type="compositionally biased region" description="Acidic residues" evidence="1">
    <location>
        <begin position="225"/>
        <end position="234"/>
    </location>
</feature>
<protein>
    <submittedName>
        <fullName evidence="2">Uncharacterized protein</fullName>
    </submittedName>
</protein>
<dbReference type="OMA" id="AWSRKNK"/>
<feature type="region of interest" description="Disordered" evidence="1">
    <location>
        <begin position="435"/>
        <end position="553"/>
    </location>
</feature>